<dbReference type="PANTHER" id="PTHR48090">
    <property type="entry name" value="UNDECAPRENYL-PHOSPHATE 4-DEOXY-4-FORMAMIDO-L-ARABINOSE TRANSFERASE-RELATED"/>
    <property type="match status" value="1"/>
</dbReference>
<keyword evidence="2" id="KW-0808">Transferase</keyword>
<dbReference type="EC" id="2.4.2.53" evidence="2"/>
<keyword evidence="3" id="KW-1185">Reference proteome</keyword>
<sequence>MYERTLTALPVYNEANHVPDVLNQVLQHADDVLVVNDGSTDGTSAALAAFEDRVHVETHSVNRGYGAALKTAFDYAVRYGYDVLVTIDCDGQHQPQLISEIAQLVGDPANPVDMVSGSRYLQPTAQVGVAPEDRRRINMQITRCLNEQLGFNITDAFCGFKAYRVSSLADLDITDHGYAMPLQLWVQAADLNWKISEFPTPLVYLDEDRSFGGSLDDAAVRLAHYRSVLNAELSRRGMHQRFTADCGKSGA</sequence>
<dbReference type="KEGG" id="fmr:Fuma_01667"/>
<dbReference type="EMBL" id="CP017641">
    <property type="protein sequence ID" value="APZ92063.1"/>
    <property type="molecule type" value="Genomic_DNA"/>
</dbReference>
<protein>
    <submittedName>
        <fullName evidence="2">Undecaprenyl-phosphate 4-deoxy-4-formamido-L-arabinose transferase</fullName>
        <ecNumber evidence="2">2.4.2.53</ecNumber>
    </submittedName>
</protein>
<dbReference type="STRING" id="1891926.Fuma_01667"/>
<dbReference type="AlphaFoldDB" id="A0A1P8WDC4"/>
<organism evidence="2 3">
    <name type="scientific">Fuerstiella marisgermanici</name>
    <dbReference type="NCBI Taxonomy" id="1891926"/>
    <lineage>
        <taxon>Bacteria</taxon>
        <taxon>Pseudomonadati</taxon>
        <taxon>Planctomycetota</taxon>
        <taxon>Planctomycetia</taxon>
        <taxon>Planctomycetales</taxon>
        <taxon>Planctomycetaceae</taxon>
        <taxon>Fuerstiella</taxon>
    </lineage>
</organism>
<dbReference type="Pfam" id="PF00535">
    <property type="entry name" value="Glycos_transf_2"/>
    <property type="match status" value="1"/>
</dbReference>
<gene>
    <name evidence="2" type="primary">arnC_4</name>
    <name evidence="2" type="ORF">Fuma_01667</name>
</gene>
<dbReference type="PANTHER" id="PTHR48090:SF7">
    <property type="entry name" value="RFBJ PROTEIN"/>
    <property type="match status" value="1"/>
</dbReference>
<keyword evidence="2" id="KW-0328">Glycosyltransferase</keyword>
<dbReference type="InterPro" id="IPR050256">
    <property type="entry name" value="Glycosyltransferase_2"/>
</dbReference>
<dbReference type="OrthoDB" id="9810303at2"/>
<dbReference type="GO" id="GO:0099621">
    <property type="term" value="F:undecaprenyl-phosphate 4-deoxy-4-formamido-L-arabinose transferase activity"/>
    <property type="evidence" value="ECO:0007669"/>
    <property type="project" value="UniProtKB-EC"/>
</dbReference>
<dbReference type="Proteomes" id="UP000187735">
    <property type="component" value="Chromosome"/>
</dbReference>
<dbReference type="RefSeq" id="WP_077023728.1">
    <property type="nucleotide sequence ID" value="NZ_CP017641.1"/>
</dbReference>
<name>A0A1P8WDC4_9PLAN</name>
<dbReference type="InterPro" id="IPR029044">
    <property type="entry name" value="Nucleotide-diphossugar_trans"/>
</dbReference>
<evidence type="ECO:0000313" key="3">
    <source>
        <dbReference type="Proteomes" id="UP000187735"/>
    </source>
</evidence>
<reference evidence="2 3" key="1">
    <citation type="journal article" date="2016" name="Front. Microbiol.">
        <title>Fuerstia marisgermanicae gen. nov., sp. nov., an Unusual Member of the Phylum Planctomycetes from the German Wadden Sea.</title>
        <authorList>
            <person name="Kohn T."/>
            <person name="Heuer A."/>
            <person name="Jogler M."/>
            <person name="Vollmers J."/>
            <person name="Boedeker C."/>
            <person name="Bunk B."/>
            <person name="Rast P."/>
            <person name="Borchert D."/>
            <person name="Glockner I."/>
            <person name="Freese H.M."/>
            <person name="Klenk H.P."/>
            <person name="Overmann J."/>
            <person name="Kaster A.K."/>
            <person name="Rohde M."/>
            <person name="Wiegand S."/>
            <person name="Jogler C."/>
        </authorList>
    </citation>
    <scope>NUCLEOTIDE SEQUENCE [LARGE SCALE GENOMIC DNA]</scope>
    <source>
        <strain evidence="2 3">NH11</strain>
    </source>
</reference>
<evidence type="ECO:0000313" key="2">
    <source>
        <dbReference type="EMBL" id="APZ92063.1"/>
    </source>
</evidence>
<dbReference type="Gene3D" id="3.90.550.10">
    <property type="entry name" value="Spore Coat Polysaccharide Biosynthesis Protein SpsA, Chain A"/>
    <property type="match status" value="1"/>
</dbReference>
<dbReference type="InterPro" id="IPR001173">
    <property type="entry name" value="Glyco_trans_2-like"/>
</dbReference>
<dbReference type="CDD" id="cd04179">
    <property type="entry name" value="DPM_DPG-synthase_like"/>
    <property type="match status" value="1"/>
</dbReference>
<proteinExistence type="predicted"/>
<feature type="domain" description="Glycosyltransferase 2-like" evidence="1">
    <location>
        <begin position="9"/>
        <end position="170"/>
    </location>
</feature>
<evidence type="ECO:0000259" key="1">
    <source>
        <dbReference type="Pfam" id="PF00535"/>
    </source>
</evidence>
<dbReference type="SUPFAM" id="SSF53448">
    <property type="entry name" value="Nucleotide-diphospho-sugar transferases"/>
    <property type="match status" value="1"/>
</dbReference>
<accession>A0A1P8WDC4</accession>